<comment type="caution">
    <text evidence="2">The sequence shown here is derived from an EMBL/GenBank/DDBJ whole genome shotgun (WGS) entry which is preliminary data.</text>
</comment>
<proteinExistence type="predicted"/>
<gene>
    <name evidence="2" type="ORF">JCR33_09195</name>
</gene>
<dbReference type="Proteomes" id="UP000609531">
    <property type="component" value="Unassembled WGS sequence"/>
</dbReference>
<dbReference type="RefSeq" id="WP_198881753.1">
    <property type="nucleotide sequence ID" value="NZ_JAEKJA010000006.1"/>
</dbReference>
<dbReference type="InterPro" id="IPR027417">
    <property type="entry name" value="P-loop_NTPase"/>
</dbReference>
<dbReference type="SUPFAM" id="SSF52540">
    <property type="entry name" value="P-loop containing nucleoside triphosphate hydrolases"/>
    <property type="match status" value="1"/>
</dbReference>
<dbReference type="AlphaFoldDB" id="A0A934IPW0"/>
<evidence type="ECO:0000259" key="1">
    <source>
        <dbReference type="Pfam" id="PF19263"/>
    </source>
</evidence>
<evidence type="ECO:0000313" key="2">
    <source>
        <dbReference type="EMBL" id="MBJ3775860.1"/>
    </source>
</evidence>
<sequence length="473" mass="52945">MALPDDAGNAIRLAAARAPIVDAAGEYDLEALNDEFAVILVGQKAMVLHLDPEARPGDPVRLLTMTGFKDWLSNRKFIDWKGERDPKPVHRPVSKRWLEDPDRREYRGLVFEPGDDADAGAAFNLWKGFAVAPDPSGDASPLLSHLFNNVCGEREELFDYVVAWFAHMVQRPRERIGTALALRGGQGTGKTIVGKIFGSLIEAHYLLVDDPRYLLGQFNAHLAQTLFLQADEAFWSGDKAGVGHLKGLITSDTQMIEHKGVDPIKVRNYLRLMVTSNEDWVVPAGRDERRWLMIDVGAERAQDAQYFGALHAHFFGEHGARNRGALLHHLLRFDLSTVDLRGPPRTKALFEQKVRSLDPVEAWWLERLMDGGQLPGEPWLDRVPKFRVLASYHKSAERSGVRFAGTETQFGIALKRVEPRINADLKCSSAIGMDGDDPAEPSRTVRAYAFPSLAECREMFARRLGQAIEWPPE</sequence>
<evidence type="ECO:0000313" key="3">
    <source>
        <dbReference type="Proteomes" id="UP000609531"/>
    </source>
</evidence>
<name>A0A934IPW0_9HYPH</name>
<dbReference type="Pfam" id="PF19263">
    <property type="entry name" value="DUF5906"/>
    <property type="match status" value="1"/>
</dbReference>
<dbReference type="EMBL" id="JAEKJA010000006">
    <property type="protein sequence ID" value="MBJ3775860.1"/>
    <property type="molecule type" value="Genomic_DNA"/>
</dbReference>
<accession>A0A934IPW0</accession>
<reference evidence="2" key="1">
    <citation type="submission" date="2020-12" db="EMBL/GenBank/DDBJ databases">
        <title>Bacterial taxonomy.</title>
        <authorList>
            <person name="Pan X."/>
        </authorList>
    </citation>
    <scope>NUCLEOTIDE SEQUENCE</scope>
    <source>
        <strain evidence="2">B2012</strain>
    </source>
</reference>
<keyword evidence="3" id="KW-1185">Reference proteome</keyword>
<dbReference type="InterPro" id="IPR045455">
    <property type="entry name" value="NrS-1_pol-like_helicase"/>
</dbReference>
<feature type="domain" description="NrS-1 polymerase-like helicase" evidence="1">
    <location>
        <begin position="182"/>
        <end position="290"/>
    </location>
</feature>
<organism evidence="2 3">
    <name type="scientific">Acuticoccus mangrovi</name>
    <dbReference type="NCBI Taxonomy" id="2796142"/>
    <lineage>
        <taxon>Bacteria</taxon>
        <taxon>Pseudomonadati</taxon>
        <taxon>Pseudomonadota</taxon>
        <taxon>Alphaproteobacteria</taxon>
        <taxon>Hyphomicrobiales</taxon>
        <taxon>Amorphaceae</taxon>
        <taxon>Acuticoccus</taxon>
    </lineage>
</organism>
<protein>
    <recommendedName>
        <fullName evidence="1">NrS-1 polymerase-like helicase domain-containing protein</fullName>
    </recommendedName>
</protein>